<dbReference type="AlphaFoldDB" id="A0A8J2Q1D8"/>
<sequence length="33" mass="3442">GDERHSRGGDNVDSLKESEVEGSAESALAKVPD</sequence>
<evidence type="ECO:0000313" key="2">
    <source>
        <dbReference type="EMBL" id="CAG7829816.1"/>
    </source>
</evidence>
<gene>
    <name evidence="2" type="ORF">AFUS01_LOCUS39659</name>
</gene>
<feature type="compositionally biased region" description="Basic and acidic residues" evidence="1">
    <location>
        <begin position="1"/>
        <end position="19"/>
    </location>
</feature>
<dbReference type="EMBL" id="CAJVCH010553072">
    <property type="protein sequence ID" value="CAG7829816.1"/>
    <property type="molecule type" value="Genomic_DNA"/>
</dbReference>
<evidence type="ECO:0000313" key="3">
    <source>
        <dbReference type="Proteomes" id="UP000708208"/>
    </source>
</evidence>
<protein>
    <submittedName>
        <fullName evidence="2">Uncharacterized protein</fullName>
    </submittedName>
</protein>
<comment type="caution">
    <text evidence="2">The sequence shown here is derived from an EMBL/GenBank/DDBJ whole genome shotgun (WGS) entry which is preliminary data.</text>
</comment>
<accession>A0A8J2Q1D8</accession>
<proteinExistence type="predicted"/>
<dbReference type="Proteomes" id="UP000708208">
    <property type="component" value="Unassembled WGS sequence"/>
</dbReference>
<keyword evidence="3" id="KW-1185">Reference proteome</keyword>
<feature type="non-terminal residue" evidence="2">
    <location>
        <position position="1"/>
    </location>
</feature>
<organism evidence="2 3">
    <name type="scientific">Allacma fusca</name>
    <dbReference type="NCBI Taxonomy" id="39272"/>
    <lineage>
        <taxon>Eukaryota</taxon>
        <taxon>Metazoa</taxon>
        <taxon>Ecdysozoa</taxon>
        <taxon>Arthropoda</taxon>
        <taxon>Hexapoda</taxon>
        <taxon>Collembola</taxon>
        <taxon>Symphypleona</taxon>
        <taxon>Sminthuridae</taxon>
        <taxon>Allacma</taxon>
    </lineage>
</organism>
<feature type="region of interest" description="Disordered" evidence="1">
    <location>
        <begin position="1"/>
        <end position="33"/>
    </location>
</feature>
<name>A0A8J2Q1D8_9HEXA</name>
<reference evidence="2" key="1">
    <citation type="submission" date="2021-06" db="EMBL/GenBank/DDBJ databases">
        <authorList>
            <person name="Hodson N. C."/>
            <person name="Mongue J. A."/>
            <person name="Jaron S. K."/>
        </authorList>
    </citation>
    <scope>NUCLEOTIDE SEQUENCE</scope>
</reference>
<evidence type="ECO:0000256" key="1">
    <source>
        <dbReference type="SAM" id="MobiDB-lite"/>
    </source>
</evidence>